<evidence type="ECO:0000313" key="2">
    <source>
        <dbReference type="EMBL" id="NYD26802.1"/>
    </source>
</evidence>
<evidence type="ECO:0000313" key="3">
    <source>
        <dbReference type="Proteomes" id="UP000586095"/>
    </source>
</evidence>
<keyword evidence="1" id="KW-0472">Membrane</keyword>
<dbReference type="RefSeq" id="WP_185986899.1">
    <property type="nucleotide sequence ID" value="NZ_BAAALZ010000001.1"/>
</dbReference>
<keyword evidence="3" id="KW-1185">Reference proteome</keyword>
<dbReference type="InterPro" id="IPR021443">
    <property type="entry name" value="DUF3093"/>
</dbReference>
<dbReference type="Pfam" id="PF11292">
    <property type="entry name" value="DUF3093"/>
    <property type="match status" value="1"/>
</dbReference>
<protein>
    <recommendedName>
        <fullName evidence="4">DUF3093 domain-containing protein</fullName>
    </recommendedName>
</protein>
<accession>A0A852RJD1</accession>
<sequence length="154" mass="16267">MTANTTAVRYRERLLPGPGFFGAWLLLIPATALVMTPINKSAAIPVAVGLYVLVALIFFALSPVIQVENGELRAGRAAIPVSLIGAVEPLGADALRDAIGPGADARNYMVVRGWIHRGLKLEITDESDPTPHWILTSRKPLALAEALGAKGHAG</sequence>
<feature type="transmembrane region" description="Helical" evidence="1">
    <location>
        <begin position="20"/>
        <end position="38"/>
    </location>
</feature>
<organism evidence="2 3">
    <name type="scientific">Leucobacter aridicollis</name>
    <dbReference type="NCBI Taxonomy" id="283878"/>
    <lineage>
        <taxon>Bacteria</taxon>
        <taxon>Bacillati</taxon>
        <taxon>Actinomycetota</taxon>
        <taxon>Actinomycetes</taxon>
        <taxon>Micrococcales</taxon>
        <taxon>Microbacteriaceae</taxon>
        <taxon>Leucobacter</taxon>
    </lineage>
</organism>
<name>A0A852RJD1_9MICO</name>
<gene>
    <name evidence="2" type="ORF">BJ960_001605</name>
</gene>
<dbReference type="AlphaFoldDB" id="A0A852RJD1"/>
<evidence type="ECO:0000256" key="1">
    <source>
        <dbReference type="SAM" id="Phobius"/>
    </source>
</evidence>
<proteinExistence type="predicted"/>
<reference evidence="2 3" key="1">
    <citation type="submission" date="2020-07" db="EMBL/GenBank/DDBJ databases">
        <title>Sequencing the genomes of 1000 actinobacteria strains.</title>
        <authorList>
            <person name="Klenk H.-P."/>
        </authorList>
    </citation>
    <scope>NUCLEOTIDE SEQUENCE [LARGE SCALE GENOMIC DNA]</scope>
    <source>
        <strain evidence="2 3">DSM 17380</strain>
    </source>
</reference>
<comment type="caution">
    <text evidence="2">The sequence shown here is derived from an EMBL/GenBank/DDBJ whole genome shotgun (WGS) entry which is preliminary data.</text>
</comment>
<evidence type="ECO:0008006" key="4">
    <source>
        <dbReference type="Google" id="ProtNLM"/>
    </source>
</evidence>
<keyword evidence="1" id="KW-1133">Transmembrane helix</keyword>
<dbReference type="Proteomes" id="UP000586095">
    <property type="component" value="Unassembled WGS sequence"/>
</dbReference>
<keyword evidence="1" id="KW-0812">Transmembrane</keyword>
<feature type="transmembrane region" description="Helical" evidence="1">
    <location>
        <begin position="44"/>
        <end position="65"/>
    </location>
</feature>
<dbReference type="EMBL" id="JACCBD010000001">
    <property type="protein sequence ID" value="NYD26802.1"/>
    <property type="molecule type" value="Genomic_DNA"/>
</dbReference>